<dbReference type="VEuPathDB" id="FungiDB:PHYBLDRAFT_161870"/>
<evidence type="ECO:0000313" key="2">
    <source>
        <dbReference type="Proteomes" id="UP000077315"/>
    </source>
</evidence>
<keyword evidence="2" id="KW-1185">Reference proteome</keyword>
<proteinExistence type="predicted"/>
<dbReference type="InParanoid" id="A0A163ESC9"/>
<accession>A0A163ESC9</accession>
<dbReference type="AlphaFoldDB" id="A0A163ESC9"/>
<protein>
    <submittedName>
        <fullName evidence="1">Uncharacterized protein</fullName>
    </submittedName>
</protein>
<name>A0A163ESC9_PHYB8</name>
<gene>
    <name evidence="1" type="ORF">PHYBLDRAFT_161870</name>
</gene>
<organism evidence="1 2">
    <name type="scientific">Phycomyces blakesleeanus (strain ATCC 8743b / DSM 1359 / FGSC 10004 / NBRC 33097 / NRRL 1555)</name>
    <dbReference type="NCBI Taxonomy" id="763407"/>
    <lineage>
        <taxon>Eukaryota</taxon>
        <taxon>Fungi</taxon>
        <taxon>Fungi incertae sedis</taxon>
        <taxon>Mucoromycota</taxon>
        <taxon>Mucoromycotina</taxon>
        <taxon>Mucoromycetes</taxon>
        <taxon>Mucorales</taxon>
        <taxon>Phycomycetaceae</taxon>
        <taxon>Phycomyces</taxon>
    </lineage>
</organism>
<evidence type="ECO:0000313" key="1">
    <source>
        <dbReference type="EMBL" id="OAD81250.1"/>
    </source>
</evidence>
<reference evidence="2" key="1">
    <citation type="submission" date="2015-06" db="EMBL/GenBank/DDBJ databases">
        <title>Expansion of signal transduction pathways in fungi by whole-genome duplication.</title>
        <authorList>
            <consortium name="DOE Joint Genome Institute"/>
            <person name="Corrochano L.M."/>
            <person name="Kuo A."/>
            <person name="Marcet-Houben M."/>
            <person name="Polaino S."/>
            <person name="Salamov A."/>
            <person name="Villalobos J.M."/>
            <person name="Alvarez M.I."/>
            <person name="Avalos J."/>
            <person name="Benito E.P."/>
            <person name="Benoit I."/>
            <person name="Burger G."/>
            <person name="Camino L.P."/>
            <person name="Canovas D."/>
            <person name="Cerda-Olmedo E."/>
            <person name="Cheng J.-F."/>
            <person name="Dominguez A."/>
            <person name="Elias M."/>
            <person name="Eslava A.P."/>
            <person name="Glaser F."/>
            <person name="Grimwood J."/>
            <person name="Gutierrez G."/>
            <person name="Heitman J."/>
            <person name="Henrissat B."/>
            <person name="Iturriaga E.A."/>
            <person name="Lang B.F."/>
            <person name="Lavin J.L."/>
            <person name="Lee S."/>
            <person name="Li W."/>
            <person name="Lindquist E."/>
            <person name="Lopez-Garcia S."/>
            <person name="Luque E.M."/>
            <person name="Marcos A.T."/>
            <person name="Martin J."/>
            <person name="McCluskey K."/>
            <person name="Medina H.R."/>
            <person name="Miralles-Duran A."/>
            <person name="Miyazaki A."/>
            <person name="Munoz-Torres E."/>
            <person name="Oguiza J.A."/>
            <person name="Ohm R."/>
            <person name="Olmedo M."/>
            <person name="Orejas M."/>
            <person name="Ortiz-Castellanos L."/>
            <person name="Pisabarro A.G."/>
            <person name="Rodriguez-Romero J."/>
            <person name="Ruiz-Herrera J."/>
            <person name="Ruiz-Vazquez R."/>
            <person name="Sanz C."/>
            <person name="Schackwitz W."/>
            <person name="Schmutz J."/>
            <person name="Shahriari M."/>
            <person name="Shelest E."/>
            <person name="Silva-Franco F."/>
            <person name="Soanes D."/>
            <person name="Syed K."/>
            <person name="Tagua V.G."/>
            <person name="Talbot N.J."/>
            <person name="Thon M."/>
            <person name="De vries R.P."/>
            <person name="Wiebenga A."/>
            <person name="Yadav J.S."/>
            <person name="Braun E.L."/>
            <person name="Baker S."/>
            <person name="Garre V."/>
            <person name="Horwitz B."/>
            <person name="Torres-Martinez S."/>
            <person name="Idnurm A."/>
            <person name="Herrera-Estrella A."/>
            <person name="Gabaldon T."/>
            <person name="Grigoriev I.V."/>
        </authorList>
    </citation>
    <scope>NUCLEOTIDE SEQUENCE [LARGE SCALE GENOMIC DNA]</scope>
    <source>
        <strain evidence="2">NRRL 1555(-)</strain>
    </source>
</reference>
<dbReference type="GeneID" id="28995414"/>
<dbReference type="RefSeq" id="XP_018299290.1">
    <property type="nucleotide sequence ID" value="XM_018434508.1"/>
</dbReference>
<dbReference type="EMBL" id="KV440971">
    <property type="protein sequence ID" value="OAD81250.1"/>
    <property type="molecule type" value="Genomic_DNA"/>
</dbReference>
<dbReference type="Proteomes" id="UP000077315">
    <property type="component" value="Unassembled WGS sequence"/>
</dbReference>
<sequence>MSKTQDCWILNVLKSFHIWEYLRWWQQGRYTNAYADGLLLGCRARVAWAVVSLGWLDFFPIAFLEAAKNVVGEGVGMVTEPWAESSTEKFSTGAIFVGGRVVVVKAKASAYAKELYGEGVQLVGFEMHKTETETEECREIIYTLRETDMLLSLIFITPGIAEYFNDSVIVARV</sequence>